<dbReference type="Proteomes" id="UP000069850">
    <property type="component" value="Chromosome 1"/>
</dbReference>
<dbReference type="EMBL" id="LT158599">
    <property type="protein sequence ID" value="CVK33248.1"/>
    <property type="molecule type" value="Genomic_DNA"/>
</dbReference>
<evidence type="ECO:0000313" key="2">
    <source>
        <dbReference type="Proteomes" id="UP000069850"/>
    </source>
</evidence>
<protein>
    <submittedName>
        <fullName evidence="1">Uncharacterized protein</fullName>
    </submittedName>
</protein>
<accession>A0A0X3BMH5</accession>
<proteinExistence type="predicted"/>
<dbReference type="KEGG" id="mema:MMAB1_2035"/>
<name>A0A0X3BMH5_9EURY</name>
<reference evidence="1 2" key="1">
    <citation type="submission" date="2016-01" db="EMBL/GenBank/DDBJ databases">
        <authorList>
            <person name="Manzoor S."/>
        </authorList>
    </citation>
    <scope>NUCLEOTIDE SEQUENCE [LARGE SCALE GENOMIC DNA]</scope>
    <source>
        <strain evidence="1">Methanoculleus sp MAB1</strain>
    </source>
</reference>
<dbReference type="AlphaFoldDB" id="A0A0X3BMH5"/>
<sequence length="58" mass="6662">MASSPSRSSRLRVRLYPPVLKSHAKTRRARRGLAGDYTDLRALPRETRVPVPTRDKNF</sequence>
<organism evidence="1 2">
    <name type="scientific">Methanoculleus bourgensis</name>
    <dbReference type="NCBI Taxonomy" id="83986"/>
    <lineage>
        <taxon>Archaea</taxon>
        <taxon>Methanobacteriati</taxon>
        <taxon>Methanobacteriota</taxon>
        <taxon>Stenosarchaea group</taxon>
        <taxon>Methanomicrobia</taxon>
        <taxon>Methanomicrobiales</taxon>
        <taxon>Methanomicrobiaceae</taxon>
        <taxon>Methanoculleus</taxon>
    </lineage>
</organism>
<evidence type="ECO:0000313" key="1">
    <source>
        <dbReference type="EMBL" id="CVK33248.1"/>
    </source>
</evidence>
<gene>
    <name evidence="1" type="ORF">MMAB1_2035</name>
</gene>